<organism evidence="1 2">
    <name type="scientific">Escherichia coli</name>
    <dbReference type="NCBI Taxonomy" id="562"/>
    <lineage>
        <taxon>Bacteria</taxon>
        <taxon>Pseudomonadati</taxon>
        <taxon>Pseudomonadota</taxon>
        <taxon>Gammaproteobacteria</taxon>
        <taxon>Enterobacterales</taxon>
        <taxon>Enterobacteriaceae</taxon>
        <taxon>Escherichia</taxon>
    </lineage>
</organism>
<dbReference type="EMBL" id="CP024976">
    <property type="protein sequence ID" value="ATZ30180.1"/>
    <property type="molecule type" value="Genomic_DNA"/>
</dbReference>
<name>A0A2H4TKV1_ECOLX</name>
<evidence type="ECO:0000313" key="1">
    <source>
        <dbReference type="EMBL" id="ATZ30180.1"/>
    </source>
</evidence>
<geneLocation type="plasmid" evidence="2">
    <name>pcv839-15-p2</name>
</geneLocation>
<protein>
    <submittedName>
        <fullName evidence="1">Uncharacterized protein</fullName>
    </submittedName>
</protein>
<gene>
    <name evidence="1" type="ORF">CV83915_2p0177</name>
</gene>
<evidence type="ECO:0000313" key="2">
    <source>
        <dbReference type="Proteomes" id="UP000236551"/>
    </source>
</evidence>
<reference evidence="1 2" key="1">
    <citation type="submission" date="2017-11" db="EMBL/GenBank/DDBJ databases">
        <title>Escherichia coli CV839-15 Genome sequencing and assembly.</title>
        <authorList>
            <person name="Li Z."/>
            <person name="Song N."/>
            <person name="Li W."/>
            <person name="Philip H.R."/>
            <person name="Bu Z."/>
            <person name="Siguo L."/>
        </authorList>
    </citation>
    <scope>NUCLEOTIDE SEQUENCE [LARGE SCALE GENOMIC DNA]</scope>
    <source>
        <strain evidence="1 2">CV839-15</strain>
        <plasmid evidence="2">Plasmid pcv839-15-p2</plasmid>
    </source>
</reference>
<proteinExistence type="predicted"/>
<dbReference type="AlphaFoldDB" id="A0A2H4TKV1"/>
<keyword evidence="1" id="KW-0614">Plasmid</keyword>
<accession>A0A2H4TKV1</accession>
<dbReference type="Proteomes" id="UP000236551">
    <property type="component" value="Plasmid pCV839-15-p2"/>
</dbReference>
<sequence>MIFQACILASLVAMEHNIMWLTTRLIGHPQGIAYQCSIGMCGQMSRTVQ</sequence>